<dbReference type="AlphaFoldDB" id="A0A8J7WRS2"/>
<accession>A0A8J7WRS2</accession>
<comment type="caution">
    <text evidence="2">The sequence shown here is derived from an EMBL/GenBank/DDBJ whole genome shotgun (WGS) entry which is preliminary data.</text>
</comment>
<dbReference type="Proteomes" id="UP000677913">
    <property type="component" value="Unassembled WGS sequence"/>
</dbReference>
<feature type="domain" description="DNA primase/polymerase bifunctional N-terminal" evidence="1">
    <location>
        <begin position="28"/>
        <end position="208"/>
    </location>
</feature>
<dbReference type="EMBL" id="JAGSXH010000044">
    <property type="protein sequence ID" value="MBS2964204.1"/>
    <property type="molecule type" value="Genomic_DNA"/>
</dbReference>
<sequence>MTATGADRAVSRGRIPGMRRKREEPDLVAAFVARGLAVVPAAAPLGPGCSCSRVGCPDPGAHPLSYGWQTEASADPAQLRRWRSRLPDVNFASPTGRTHDVLDVPIGAGRIAFRSLTAAGVQLGPVAVSAQGDRCLFFTTARPGGQEERAGDEWWHCDLDAAPETGLGGPGLRWHTRGSYVLVPPARALNGGRARWIHALDAPLPDPLRLLGALADACEAVAATGEIAQW</sequence>
<proteinExistence type="predicted"/>
<dbReference type="SMART" id="SM00943">
    <property type="entry name" value="Prim-Pol"/>
    <property type="match status" value="1"/>
</dbReference>
<gene>
    <name evidence="2" type="ORF">KGA66_14185</name>
</gene>
<dbReference type="RefSeq" id="WP_211468568.1">
    <property type="nucleotide sequence ID" value="NZ_JAGSXH010000044.1"/>
</dbReference>
<evidence type="ECO:0000313" key="3">
    <source>
        <dbReference type="Proteomes" id="UP000677913"/>
    </source>
</evidence>
<evidence type="ECO:0000313" key="2">
    <source>
        <dbReference type="EMBL" id="MBS2964204.1"/>
    </source>
</evidence>
<reference evidence="2" key="1">
    <citation type="submission" date="2021-04" db="EMBL/GenBank/DDBJ databases">
        <title>Genome based classification of Actinospica acidithermotolerans sp. nov., an actinobacterium isolated from an Indonesian hot spring.</title>
        <authorList>
            <person name="Kusuma A.B."/>
            <person name="Putra K.E."/>
            <person name="Nafisah S."/>
            <person name="Loh J."/>
            <person name="Nouioui I."/>
            <person name="Goodfellow M."/>
        </authorList>
    </citation>
    <scope>NUCLEOTIDE SEQUENCE</scope>
    <source>
        <strain evidence="2">DSM 45618</strain>
    </source>
</reference>
<keyword evidence="3" id="KW-1185">Reference proteome</keyword>
<evidence type="ECO:0000259" key="1">
    <source>
        <dbReference type="SMART" id="SM00943"/>
    </source>
</evidence>
<name>A0A8J7WRS2_9ACTN</name>
<dbReference type="InterPro" id="IPR015330">
    <property type="entry name" value="DNA_primase/pol_bifunc_N"/>
</dbReference>
<dbReference type="Pfam" id="PF09250">
    <property type="entry name" value="Prim-Pol"/>
    <property type="match status" value="1"/>
</dbReference>
<organism evidence="2 3">
    <name type="scientific">Actinocrinis puniceicyclus</name>
    <dbReference type="NCBI Taxonomy" id="977794"/>
    <lineage>
        <taxon>Bacteria</taxon>
        <taxon>Bacillati</taxon>
        <taxon>Actinomycetota</taxon>
        <taxon>Actinomycetes</taxon>
        <taxon>Catenulisporales</taxon>
        <taxon>Actinospicaceae</taxon>
        <taxon>Actinocrinis</taxon>
    </lineage>
</organism>
<protein>
    <submittedName>
        <fullName evidence="2">Bifunctional DNA primase/polymerase</fullName>
    </submittedName>
</protein>